<protein>
    <recommendedName>
        <fullName evidence="4">DoxX protein</fullName>
    </recommendedName>
</protein>
<feature type="transmembrane region" description="Helical" evidence="1">
    <location>
        <begin position="51"/>
        <end position="71"/>
    </location>
</feature>
<evidence type="ECO:0000313" key="2">
    <source>
        <dbReference type="EMBL" id="PWQ95298.1"/>
    </source>
</evidence>
<dbReference type="AlphaFoldDB" id="A0A317C9T0"/>
<keyword evidence="1" id="KW-1133">Transmembrane helix</keyword>
<organism evidence="2 3">
    <name type="scientific">Leucothrix arctica</name>
    <dbReference type="NCBI Taxonomy" id="1481894"/>
    <lineage>
        <taxon>Bacteria</taxon>
        <taxon>Pseudomonadati</taxon>
        <taxon>Pseudomonadota</taxon>
        <taxon>Gammaproteobacteria</taxon>
        <taxon>Thiotrichales</taxon>
        <taxon>Thiotrichaceae</taxon>
        <taxon>Leucothrix</taxon>
    </lineage>
</organism>
<accession>A0A317C9T0</accession>
<feature type="transmembrane region" description="Helical" evidence="1">
    <location>
        <begin position="107"/>
        <end position="126"/>
    </location>
</feature>
<evidence type="ECO:0000256" key="1">
    <source>
        <dbReference type="SAM" id="Phobius"/>
    </source>
</evidence>
<comment type="caution">
    <text evidence="2">The sequence shown here is derived from an EMBL/GenBank/DDBJ whole genome shotgun (WGS) entry which is preliminary data.</text>
</comment>
<feature type="transmembrane region" description="Helical" evidence="1">
    <location>
        <begin position="78"/>
        <end position="95"/>
    </location>
</feature>
<proteinExistence type="predicted"/>
<keyword evidence="1" id="KW-0472">Membrane</keyword>
<reference evidence="2 3" key="1">
    <citation type="submission" date="2018-05" db="EMBL/GenBank/DDBJ databases">
        <title>Leucothrix arctica sp. nov., isolated from Arctic seawater.</title>
        <authorList>
            <person name="Choi A."/>
            <person name="Baek K."/>
        </authorList>
    </citation>
    <scope>NUCLEOTIDE SEQUENCE [LARGE SCALE GENOMIC DNA]</scope>
    <source>
        <strain evidence="2 3">IMCC9719</strain>
    </source>
</reference>
<evidence type="ECO:0000313" key="3">
    <source>
        <dbReference type="Proteomes" id="UP000245506"/>
    </source>
</evidence>
<evidence type="ECO:0008006" key="4">
    <source>
        <dbReference type="Google" id="ProtNLM"/>
    </source>
</evidence>
<dbReference type="Proteomes" id="UP000245506">
    <property type="component" value="Unassembled WGS sequence"/>
</dbReference>
<keyword evidence="3" id="KW-1185">Reference proteome</keyword>
<sequence length="141" mass="15692">MNTDLNQRLNLSLFLLRLGVFIVMGIWAVDKFVNPTHTAGVLLNFYSIQDVGAGASYAMGAVQLVVLAAFVTGFKRTWAYGIVLLMHGVSTFISYERYLDPWAGANLLFFAAWPMLAAIAALFLLAEYDNWTIDGLTKKEY</sequence>
<keyword evidence="1" id="KW-0812">Transmembrane</keyword>
<dbReference type="EMBL" id="QGKL01000035">
    <property type="protein sequence ID" value="PWQ95298.1"/>
    <property type="molecule type" value="Genomic_DNA"/>
</dbReference>
<dbReference type="RefSeq" id="WP_109823910.1">
    <property type="nucleotide sequence ID" value="NZ_QGKL01000035.1"/>
</dbReference>
<gene>
    <name evidence="2" type="ORF">DKT75_13215</name>
</gene>
<dbReference type="OrthoDB" id="7355622at2"/>
<feature type="transmembrane region" description="Helical" evidence="1">
    <location>
        <begin position="12"/>
        <end position="29"/>
    </location>
</feature>
<name>A0A317C9T0_9GAMM</name>